<evidence type="ECO:0000313" key="4">
    <source>
        <dbReference type="EMBL" id="ACS81449.1"/>
    </source>
</evidence>
<dbReference type="InterPro" id="IPR011006">
    <property type="entry name" value="CheY-like_superfamily"/>
</dbReference>
<dbReference type="SMART" id="SM00448">
    <property type="entry name" value="REC"/>
    <property type="match status" value="1"/>
</dbReference>
<accession>C6BSJ3</accession>
<proteinExistence type="predicted"/>
<organism evidence="4 5">
    <name type="scientific">Maridesulfovibrio salexigens (strain ATCC 14822 / DSM 2638 / NCIMB 8403 / VKM B-1763)</name>
    <name type="common">Desulfovibrio salexigens</name>
    <dbReference type="NCBI Taxonomy" id="526222"/>
    <lineage>
        <taxon>Bacteria</taxon>
        <taxon>Pseudomonadati</taxon>
        <taxon>Thermodesulfobacteriota</taxon>
        <taxon>Desulfovibrionia</taxon>
        <taxon>Desulfovibrionales</taxon>
        <taxon>Desulfovibrionaceae</taxon>
        <taxon>Maridesulfovibrio</taxon>
    </lineage>
</organism>
<protein>
    <submittedName>
        <fullName evidence="4">Response regulator receiver protein</fullName>
    </submittedName>
</protein>
<evidence type="ECO:0000256" key="1">
    <source>
        <dbReference type="ARBA" id="ARBA00022553"/>
    </source>
</evidence>
<dbReference type="EMBL" id="CP001649">
    <property type="protein sequence ID" value="ACS81449.1"/>
    <property type="molecule type" value="Genomic_DNA"/>
</dbReference>
<gene>
    <name evidence="4" type="ordered locus">Desal_3400</name>
</gene>
<dbReference type="Gene3D" id="3.40.50.2300">
    <property type="match status" value="1"/>
</dbReference>
<dbReference type="AlphaFoldDB" id="C6BSJ3"/>
<dbReference type="SUPFAM" id="SSF52172">
    <property type="entry name" value="CheY-like"/>
    <property type="match status" value="1"/>
</dbReference>
<dbReference type="HOGENOM" id="CLU_000445_69_8_7"/>
<dbReference type="STRING" id="526222.Desal_3400"/>
<dbReference type="InterPro" id="IPR050595">
    <property type="entry name" value="Bact_response_regulator"/>
</dbReference>
<dbReference type="PANTHER" id="PTHR44591:SF3">
    <property type="entry name" value="RESPONSE REGULATORY DOMAIN-CONTAINING PROTEIN"/>
    <property type="match status" value="1"/>
</dbReference>
<dbReference type="Pfam" id="PF00072">
    <property type="entry name" value="Response_reg"/>
    <property type="match status" value="1"/>
</dbReference>
<dbReference type="GO" id="GO:0000160">
    <property type="term" value="P:phosphorelay signal transduction system"/>
    <property type="evidence" value="ECO:0007669"/>
    <property type="project" value="InterPro"/>
</dbReference>
<reference evidence="4 5" key="1">
    <citation type="submission" date="2009-06" db="EMBL/GenBank/DDBJ databases">
        <title>Complete sequence of Desulfovibrio salexigens DSM 2638.</title>
        <authorList>
            <consortium name="US DOE Joint Genome Institute"/>
            <person name="Lucas S."/>
            <person name="Copeland A."/>
            <person name="Lapidus A."/>
            <person name="Glavina del Rio T."/>
            <person name="Tice H."/>
            <person name="Bruce D."/>
            <person name="Goodwin L."/>
            <person name="Pitluck S."/>
            <person name="Munk A.C."/>
            <person name="Brettin T."/>
            <person name="Detter J.C."/>
            <person name="Han C."/>
            <person name="Tapia R."/>
            <person name="Larimer F."/>
            <person name="Land M."/>
            <person name="Hauser L."/>
            <person name="Kyrpides N."/>
            <person name="Anderson I."/>
            <person name="Wall J.D."/>
            <person name="Arkin A.P."/>
            <person name="Dehal P."/>
            <person name="Chivian D."/>
            <person name="Giles B."/>
            <person name="Hazen T.C."/>
        </authorList>
    </citation>
    <scope>NUCLEOTIDE SEQUENCE [LARGE SCALE GENOMIC DNA]</scope>
    <source>
        <strain evidence="5">ATCC 14822 / DSM 2638 / NCIMB 8403 / VKM B-1763</strain>
    </source>
</reference>
<evidence type="ECO:0000256" key="2">
    <source>
        <dbReference type="PROSITE-ProRule" id="PRU00169"/>
    </source>
</evidence>
<feature type="domain" description="Response regulatory" evidence="3">
    <location>
        <begin position="4"/>
        <end position="120"/>
    </location>
</feature>
<keyword evidence="1 2" id="KW-0597">Phosphoprotein</keyword>
<dbReference type="RefSeq" id="WP_015853265.1">
    <property type="nucleotide sequence ID" value="NC_012881.1"/>
</dbReference>
<name>C6BSJ3_MARSD</name>
<feature type="modified residue" description="4-aspartylphosphate" evidence="2">
    <location>
        <position position="53"/>
    </location>
</feature>
<dbReference type="eggNOG" id="COG2204">
    <property type="taxonomic scope" value="Bacteria"/>
</dbReference>
<evidence type="ECO:0000313" key="5">
    <source>
        <dbReference type="Proteomes" id="UP000002601"/>
    </source>
</evidence>
<dbReference type="PANTHER" id="PTHR44591">
    <property type="entry name" value="STRESS RESPONSE REGULATOR PROTEIN 1"/>
    <property type="match status" value="1"/>
</dbReference>
<dbReference type="KEGG" id="dsa:Desal_3400"/>
<dbReference type="PROSITE" id="PS50110">
    <property type="entry name" value="RESPONSE_REGULATORY"/>
    <property type="match status" value="1"/>
</dbReference>
<keyword evidence="5" id="KW-1185">Reference proteome</keyword>
<dbReference type="Proteomes" id="UP000002601">
    <property type="component" value="Chromosome"/>
</dbReference>
<sequence length="122" mass="13831">MSHSILVLDDDIHVRESLAISLEDEDFEVYEVESSEEALSFLETQQVDLVVVDLRLPGMNGTDFIKEARQKWPELKFIIYTGSPEFSIPIDLAEVPCVSNSIFLKPLPTCDVMVSEIRRMLG</sequence>
<evidence type="ECO:0000259" key="3">
    <source>
        <dbReference type="PROSITE" id="PS50110"/>
    </source>
</evidence>
<dbReference type="OrthoDB" id="9802155at2"/>
<dbReference type="InterPro" id="IPR001789">
    <property type="entry name" value="Sig_transdc_resp-reg_receiver"/>
</dbReference>